<dbReference type="Gene3D" id="3.50.90.10">
    <property type="entry name" value="YerB-like"/>
    <property type="match status" value="1"/>
</dbReference>
<feature type="region of interest" description="Disordered" evidence="1">
    <location>
        <begin position="25"/>
        <end position="54"/>
    </location>
</feature>
<comment type="caution">
    <text evidence="5">The sequence shown here is derived from an EMBL/GenBank/DDBJ whole genome shotgun (WGS) entry which is preliminary data.</text>
</comment>
<evidence type="ECO:0000259" key="4">
    <source>
        <dbReference type="Pfam" id="PF17479"/>
    </source>
</evidence>
<accession>A0A2V2YLX5</accession>
<evidence type="ECO:0000313" key="6">
    <source>
        <dbReference type="Proteomes" id="UP000246635"/>
    </source>
</evidence>
<dbReference type="Pfam" id="PF11258">
    <property type="entry name" value="DUF3048"/>
    <property type="match status" value="1"/>
</dbReference>
<feature type="domain" description="DUF3048" evidence="3">
    <location>
        <begin position="64"/>
        <end position="205"/>
    </location>
</feature>
<feature type="domain" description="DUF3048" evidence="4">
    <location>
        <begin position="232"/>
        <end position="340"/>
    </location>
</feature>
<dbReference type="EMBL" id="QGTQ01000028">
    <property type="protein sequence ID" value="PWV95310.1"/>
    <property type="molecule type" value="Genomic_DNA"/>
</dbReference>
<keyword evidence="6" id="KW-1185">Reference proteome</keyword>
<sequence>MMTKRAHQIAALLLAAALGLTACGSGGKDEQSTSTVTEPTTDTQTETDLTAEPPAPVSTLTAALTGLPLEQEQKQRPIAVSVNNFKAARPQSGLTQADIVWEVLAEGGITRLIAVFQSSSFTDPIGPIRSIRPYLIDIAESYHSVIVHAGASTDAYDLLQHHNKDYLDEITNAGPYYWRDNTRKAPHNLYSDLTKMRAGAEKKNYASEVTIPTLPFSAEGAGTYDGPATNIDITFLLEDYKVSYAYDAAKGVYLRSINDEPHIDKNNDEQLSAANVVVLGADHKTLDDYGRLSVNLTSGGKAVLFQNGQAVACEWTRQGSDLIRITKDGKELSMLPGHTYYHIVPNNPTFEKHLVYG</sequence>
<evidence type="ECO:0000259" key="3">
    <source>
        <dbReference type="Pfam" id="PF11258"/>
    </source>
</evidence>
<organism evidence="5 6">
    <name type="scientific">Paenibacillus cellulosilyticus</name>
    <dbReference type="NCBI Taxonomy" id="375489"/>
    <lineage>
        <taxon>Bacteria</taxon>
        <taxon>Bacillati</taxon>
        <taxon>Bacillota</taxon>
        <taxon>Bacilli</taxon>
        <taxon>Bacillales</taxon>
        <taxon>Paenibacillaceae</taxon>
        <taxon>Paenibacillus</taxon>
    </lineage>
</organism>
<protein>
    <recommendedName>
        <fullName evidence="7">DUF3048 family protein</fullName>
    </recommendedName>
</protein>
<dbReference type="PROSITE" id="PS51257">
    <property type="entry name" value="PROKAR_LIPOPROTEIN"/>
    <property type="match status" value="1"/>
</dbReference>
<dbReference type="RefSeq" id="WP_245946863.1">
    <property type="nucleotide sequence ID" value="NZ_CP054612.1"/>
</dbReference>
<dbReference type="AlphaFoldDB" id="A0A2V2YLX5"/>
<proteinExistence type="predicted"/>
<feature type="chain" id="PRO_5038860647" description="DUF3048 family protein" evidence="2">
    <location>
        <begin position="23"/>
        <end position="357"/>
    </location>
</feature>
<dbReference type="InterPro" id="IPR021416">
    <property type="entry name" value="DUF3048_N"/>
</dbReference>
<dbReference type="InterPro" id="IPR023158">
    <property type="entry name" value="YerB-like_sf"/>
</dbReference>
<feature type="compositionally biased region" description="Low complexity" evidence="1">
    <location>
        <begin position="32"/>
        <end position="50"/>
    </location>
</feature>
<keyword evidence="2" id="KW-0732">Signal</keyword>
<evidence type="ECO:0000256" key="2">
    <source>
        <dbReference type="SAM" id="SignalP"/>
    </source>
</evidence>
<gene>
    <name evidence="5" type="ORF">DFQ01_12822</name>
</gene>
<evidence type="ECO:0008006" key="7">
    <source>
        <dbReference type="Google" id="ProtNLM"/>
    </source>
</evidence>
<reference evidence="5 6" key="1">
    <citation type="submission" date="2018-05" db="EMBL/GenBank/DDBJ databases">
        <title>Genomic Encyclopedia of Type Strains, Phase III (KMG-III): the genomes of soil and plant-associated and newly described type strains.</title>
        <authorList>
            <person name="Whitman W."/>
        </authorList>
    </citation>
    <scope>NUCLEOTIDE SEQUENCE [LARGE SCALE GENOMIC DNA]</scope>
    <source>
        <strain evidence="5 6">CECT 5696</strain>
    </source>
</reference>
<dbReference type="SUPFAM" id="SSF159774">
    <property type="entry name" value="YerB-like"/>
    <property type="match status" value="1"/>
</dbReference>
<feature type="signal peptide" evidence="2">
    <location>
        <begin position="1"/>
        <end position="22"/>
    </location>
</feature>
<dbReference type="Proteomes" id="UP000246635">
    <property type="component" value="Unassembled WGS sequence"/>
</dbReference>
<evidence type="ECO:0000256" key="1">
    <source>
        <dbReference type="SAM" id="MobiDB-lite"/>
    </source>
</evidence>
<dbReference type="InterPro" id="IPR035328">
    <property type="entry name" value="DUF3048_C"/>
</dbReference>
<evidence type="ECO:0000313" key="5">
    <source>
        <dbReference type="EMBL" id="PWV95310.1"/>
    </source>
</evidence>
<dbReference type="Pfam" id="PF17479">
    <property type="entry name" value="DUF3048_C"/>
    <property type="match status" value="1"/>
</dbReference>
<name>A0A2V2YLX5_9BACL</name>